<dbReference type="Proteomes" id="UP000660611">
    <property type="component" value="Unassembled WGS sequence"/>
</dbReference>
<sequence length="157" mass="16948">MTARRRDAGPPQPGASETETLAGFLDYLRDAVAAKVAGVPEPQVRTAGVPSGTNLLGLVKHLTHVERWYFLGERTSDWRRTMRPSAGETVDGVLAGYRDAVAQANAVIAACTDLTLPARRGPAPSMRWVLVHMIEETARHAGHADILREQIDGATGR</sequence>
<protein>
    <recommendedName>
        <fullName evidence="3">Mini-circle protein</fullName>
    </recommendedName>
</protein>
<dbReference type="InterPro" id="IPR007061">
    <property type="entry name" value="MST-like"/>
</dbReference>
<organism evidence="1 2">
    <name type="scientific">Dactylosporangium siamense</name>
    <dbReference type="NCBI Taxonomy" id="685454"/>
    <lineage>
        <taxon>Bacteria</taxon>
        <taxon>Bacillati</taxon>
        <taxon>Actinomycetota</taxon>
        <taxon>Actinomycetes</taxon>
        <taxon>Micromonosporales</taxon>
        <taxon>Micromonosporaceae</taxon>
        <taxon>Dactylosporangium</taxon>
    </lineage>
</organism>
<proteinExistence type="predicted"/>
<dbReference type="SUPFAM" id="SSF109854">
    <property type="entry name" value="DinB/YfiT-like putative metalloenzymes"/>
    <property type="match status" value="1"/>
</dbReference>
<dbReference type="InterPro" id="IPR034660">
    <property type="entry name" value="DinB/YfiT-like"/>
</dbReference>
<evidence type="ECO:0000313" key="1">
    <source>
        <dbReference type="EMBL" id="GIG43883.1"/>
    </source>
</evidence>
<dbReference type="Pfam" id="PF04978">
    <property type="entry name" value="MST"/>
    <property type="match status" value="1"/>
</dbReference>
<accession>A0A919PKL5</accession>
<comment type="caution">
    <text evidence="1">The sequence shown here is derived from an EMBL/GenBank/DDBJ whole genome shotgun (WGS) entry which is preliminary data.</text>
</comment>
<gene>
    <name evidence="1" type="ORF">Dsi01nite_019240</name>
</gene>
<dbReference type="EMBL" id="BONQ01000029">
    <property type="protein sequence ID" value="GIG43883.1"/>
    <property type="molecule type" value="Genomic_DNA"/>
</dbReference>
<dbReference type="AlphaFoldDB" id="A0A919PKL5"/>
<name>A0A919PKL5_9ACTN</name>
<keyword evidence="2" id="KW-1185">Reference proteome</keyword>
<dbReference type="RefSeq" id="WP_203845740.1">
    <property type="nucleotide sequence ID" value="NZ_BAAAVW010000006.1"/>
</dbReference>
<evidence type="ECO:0000313" key="2">
    <source>
        <dbReference type="Proteomes" id="UP000660611"/>
    </source>
</evidence>
<reference evidence="1" key="1">
    <citation type="submission" date="2021-01" db="EMBL/GenBank/DDBJ databases">
        <title>Whole genome shotgun sequence of Dactylosporangium siamense NBRC 106093.</title>
        <authorList>
            <person name="Komaki H."/>
            <person name="Tamura T."/>
        </authorList>
    </citation>
    <scope>NUCLEOTIDE SEQUENCE</scope>
    <source>
        <strain evidence="1">NBRC 106093</strain>
    </source>
</reference>
<evidence type="ECO:0008006" key="3">
    <source>
        <dbReference type="Google" id="ProtNLM"/>
    </source>
</evidence>
<dbReference type="Gene3D" id="1.20.120.450">
    <property type="entry name" value="dinb family like domain"/>
    <property type="match status" value="1"/>
</dbReference>